<proteinExistence type="predicted"/>
<dbReference type="Proteomes" id="UP000037193">
    <property type="component" value="Unassembled WGS sequence"/>
</dbReference>
<comment type="caution">
    <text evidence="1">The sequence shown here is derived from an EMBL/GenBank/DDBJ whole genome shotgun (WGS) entry which is preliminary data.</text>
</comment>
<reference evidence="1 2" key="1">
    <citation type="journal article" date="2015" name="Int J Genomics">
        <title>Comparative Genomics Revealed Genetic Diversity and Species/Strain-Level Differences in Carbohydrate Metabolism of Three Probiotic Bifidobacterial Species.</title>
        <authorList>
            <person name="Odamaki T."/>
            <person name="Horigome A."/>
            <person name="Sugahara H."/>
            <person name="Hashikura N."/>
            <person name="Minami J."/>
            <person name="Xiao J.Z."/>
            <person name="Abe F."/>
        </authorList>
    </citation>
    <scope>NUCLEOTIDE SEQUENCE [LARGE SCALE GENOMIC DNA]</scope>
    <source>
        <strain evidence="1 2">MCC 1128</strain>
    </source>
</reference>
<gene>
    <name evidence="1" type="ORF">BBM1128_02150</name>
</gene>
<dbReference type="AlphaFoldDB" id="A0A0L7B6U1"/>
<evidence type="ECO:0000313" key="1">
    <source>
        <dbReference type="EMBL" id="KOA42988.1"/>
    </source>
</evidence>
<name>A0A0L7B6U1_BIFBR</name>
<dbReference type="RefSeq" id="WP_052789142.1">
    <property type="nucleotide sequence ID" value="NZ_AVQD01000003.1"/>
</dbReference>
<protein>
    <submittedName>
        <fullName evidence="1">Uncharacterized protein</fullName>
    </submittedName>
</protein>
<accession>A0A0L7B6U1</accession>
<dbReference type="PATRIC" id="fig|1365965.3.peg.434"/>
<organism evidence="1 2">
    <name type="scientific">Bifidobacterium breve MCC 1128</name>
    <dbReference type="NCBI Taxonomy" id="1365965"/>
    <lineage>
        <taxon>Bacteria</taxon>
        <taxon>Bacillati</taxon>
        <taxon>Actinomycetota</taxon>
        <taxon>Actinomycetes</taxon>
        <taxon>Bifidobacteriales</taxon>
        <taxon>Bifidobacteriaceae</taxon>
        <taxon>Bifidobacterium</taxon>
    </lineage>
</organism>
<sequence>MNNLIQCDMCGYLMTKRWSETIDGKTYCRDCVPKKRLIDSGEPTEFDDTDEIVCPYCGHRYEDSYECGGNDEYFEEECENCGREFNVTRIIDISYDTKPKEATEE</sequence>
<evidence type="ECO:0000313" key="2">
    <source>
        <dbReference type="Proteomes" id="UP000037193"/>
    </source>
</evidence>
<dbReference type="EMBL" id="AVQD01000003">
    <property type="protein sequence ID" value="KOA42988.1"/>
    <property type="molecule type" value="Genomic_DNA"/>
</dbReference>